<dbReference type="Proteomes" id="UP001152798">
    <property type="component" value="Chromosome 4"/>
</dbReference>
<evidence type="ECO:0000256" key="9">
    <source>
        <dbReference type="ARBA" id="ARBA00022679"/>
    </source>
</evidence>
<evidence type="ECO:0000256" key="7">
    <source>
        <dbReference type="ARBA" id="ARBA00022490"/>
    </source>
</evidence>
<evidence type="ECO:0000259" key="14">
    <source>
        <dbReference type="Pfam" id="PF26217"/>
    </source>
</evidence>
<dbReference type="OrthoDB" id="417175at2759"/>
<comment type="similarity">
    <text evidence="4">Belongs to the GDPGP1 family.</text>
</comment>
<evidence type="ECO:0000256" key="10">
    <source>
        <dbReference type="ARBA" id="ARBA00022695"/>
    </source>
</evidence>
<dbReference type="PANTHER" id="PTHR20884:SF8">
    <property type="entry name" value="GDP-D-GLUCOSE PHOSPHORYLASE 1"/>
    <property type="match status" value="1"/>
</dbReference>
<keyword evidence="12" id="KW-0378">Hydrolase</keyword>
<dbReference type="Pfam" id="PF26216">
    <property type="entry name" value="GDPGP1_C"/>
    <property type="match status" value="1"/>
</dbReference>
<keyword evidence="9" id="KW-0808">Transferase</keyword>
<keyword evidence="7" id="KW-0963">Cytoplasm</keyword>
<feature type="domain" description="GDPGP1-like C-terminal" evidence="13">
    <location>
        <begin position="204"/>
        <end position="341"/>
    </location>
</feature>
<reference evidence="15" key="1">
    <citation type="submission" date="2022-01" db="EMBL/GenBank/DDBJ databases">
        <authorList>
            <person name="King R."/>
        </authorList>
    </citation>
    <scope>NUCLEOTIDE SEQUENCE</scope>
</reference>
<dbReference type="PANTHER" id="PTHR20884">
    <property type="entry name" value="GDP-D-GLUCOSE PHOSPHORYLASE 1"/>
    <property type="match status" value="1"/>
</dbReference>
<protein>
    <recommendedName>
        <fullName evidence="6">GDP-D-glucose phosphorylase 1</fullName>
        <ecNumber evidence="5">2.7.7.78</ecNumber>
    </recommendedName>
</protein>
<sequence>MEEFVVCEDDYIFNVDWNCQEKSEFSLKLENAWLLKKKYFRYELNIIKSRILEGEYGFLAQLNTDRAVNKRTPEIITSVNQPFSIDSFNFTRANQDEIMFFLTKSDGFNHNENRNAIMINVSPLERYHCLLLPSLYECLPQVLLNQEALNLGISSVLLNGSVEQRAGFNSLGGYASVNHLHFHTYYLNNPMKLETIEVEHLMGRCYILENYPAKAFVFQVKSKEELSLTVNDIHLLVNLFIEKNVAHNLFISRGLSFERSKCSTETSKRDCVRIYLWARTPTFGSKALDEFNPALCELFGHLVIKTSEAYDELTEARVAEILFSITHEPYSSLKESVKELYNK</sequence>
<proteinExistence type="inferred from homology"/>
<dbReference type="Pfam" id="PF26217">
    <property type="entry name" value="GDPGP1_N"/>
    <property type="match status" value="1"/>
</dbReference>
<dbReference type="GO" id="GO:0006006">
    <property type="term" value="P:glucose metabolic process"/>
    <property type="evidence" value="ECO:0007669"/>
    <property type="project" value="TreeGrafter"/>
</dbReference>
<evidence type="ECO:0000313" key="15">
    <source>
        <dbReference type="EMBL" id="CAH1400077.1"/>
    </source>
</evidence>
<dbReference type="InterPro" id="IPR058866">
    <property type="entry name" value="GDPGP1_N"/>
</dbReference>
<name>A0A9P0MRL2_NEZVI</name>
<evidence type="ECO:0000256" key="11">
    <source>
        <dbReference type="ARBA" id="ARBA00022741"/>
    </source>
</evidence>
<accession>A0A9P0MRL2</accession>
<comment type="subcellular location">
    <subcellularLocation>
        <location evidence="3">Cytoplasm</location>
    </subcellularLocation>
</comment>
<evidence type="ECO:0000256" key="12">
    <source>
        <dbReference type="ARBA" id="ARBA00022801"/>
    </source>
</evidence>
<dbReference type="AlphaFoldDB" id="A0A9P0MRL2"/>
<evidence type="ECO:0000256" key="8">
    <source>
        <dbReference type="ARBA" id="ARBA00022658"/>
    </source>
</evidence>
<dbReference type="InterPro" id="IPR026506">
    <property type="entry name" value="GDPGP"/>
</dbReference>
<evidence type="ECO:0000256" key="1">
    <source>
        <dbReference type="ARBA" id="ARBA00000063"/>
    </source>
</evidence>
<dbReference type="GO" id="GO:0000166">
    <property type="term" value="F:nucleotide binding"/>
    <property type="evidence" value="ECO:0007669"/>
    <property type="project" value="UniProtKB-KW"/>
</dbReference>
<dbReference type="GO" id="GO:0005085">
    <property type="term" value="F:guanyl-nucleotide exchange factor activity"/>
    <property type="evidence" value="ECO:0007669"/>
    <property type="project" value="UniProtKB-KW"/>
</dbReference>
<dbReference type="EMBL" id="OV725080">
    <property type="protein sequence ID" value="CAH1400077.1"/>
    <property type="molecule type" value="Genomic_DNA"/>
</dbReference>
<feature type="domain" description="GDPGP1-like N-terminal" evidence="14">
    <location>
        <begin position="35"/>
        <end position="185"/>
    </location>
</feature>
<keyword evidence="8" id="KW-0344">Guanine-nucleotide releasing factor</keyword>
<dbReference type="EC" id="2.7.7.78" evidence="5"/>
<evidence type="ECO:0000259" key="13">
    <source>
        <dbReference type="Pfam" id="PF26216"/>
    </source>
</evidence>
<dbReference type="GO" id="GO:0005737">
    <property type="term" value="C:cytoplasm"/>
    <property type="evidence" value="ECO:0007669"/>
    <property type="project" value="UniProtKB-SubCell"/>
</dbReference>
<comment type="catalytic activity">
    <reaction evidence="1">
        <text>GDP-alpha-D-glucose + phosphate = alpha-D-glucose 1-phosphate + GDP + H(+)</text>
        <dbReference type="Rhea" id="RHEA:30387"/>
        <dbReference type="ChEBI" id="CHEBI:15378"/>
        <dbReference type="ChEBI" id="CHEBI:43474"/>
        <dbReference type="ChEBI" id="CHEBI:58189"/>
        <dbReference type="ChEBI" id="CHEBI:58601"/>
        <dbReference type="ChEBI" id="CHEBI:62230"/>
        <dbReference type="EC" id="2.7.7.78"/>
    </reaction>
</comment>
<dbReference type="GO" id="GO:0016787">
    <property type="term" value="F:hydrolase activity"/>
    <property type="evidence" value="ECO:0007669"/>
    <property type="project" value="UniProtKB-KW"/>
</dbReference>
<keyword evidence="10" id="KW-0548">Nucleotidyltransferase</keyword>
<dbReference type="GO" id="GO:0080048">
    <property type="term" value="F:GDP-D-glucose phosphorylase activity"/>
    <property type="evidence" value="ECO:0007669"/>
    <property type="project" value="UniProtKB-EC"/>
</dbReference>
<evidence type="ECO:0000256" key="4">
    <source>
        <dbReference type="ARBA" id="ARBA00006451"/>
    </source>
</evidence>
<evidence type="ECO:0000256" key="2">
    <source>
        <dbReference type="ARBA" id="ARBA00003049"/>
    </source>
</evidence>
<keyword evidence="16" id="KW-1185">Reference proteome</keyword>
<keyword evidence="11" id="KW-0547">Nucleotide-binding</keyword>
<dbReference type="InterPro" id="IPR058865">
    <property type="entry name" value="GDPGP1_C"/>
</dbReference>
<evidence type="ECO:0000256" key="5">
    <source>
        <dbReference type="ARBA" id="ARBA00012507"/>
    </source>
</evidence>
<evidence type="ECO:0000256" key="6">
    <source>
        <dbReference type="ARBA" id="ARBA00018857"/>
    </source>
</evidence>
<gene>
    <name evidence="15" type="ORF">NEZAVI_LOCUS9389</name>
</gene>
<evidence type="ECO:0000313" key="16">
    <source>
        <dbReference type="Proteomes" id="UP001152798"/>
    </source>
</evidence>
<evidence type="ECO:0000256" key="3">
    <source>
        <dbReference type="ARBA" id="ARBA00004496"/>
    </source>
</evidence>
<comment type="function">
    <text evidence="2">Specific and highly efficient GDP-D-glucose phosphorylase regulating the levels of GDP-D-glucose in cells.</text>
</comment>
<organism evidence="15 16">
    <name type="scientific">Nezara viridula</name>
    <name type="common">Southern green stink bug</name>
    <name type="synonym">Cimex viridulus</name>
    <dbReference type="NCBI Taxonomy" id="85310"/>
    <lineage>
        <taxon>Eukaryota</taxon>
        <taxon>Metazoa</taxon>
        <taxon>Ecdysozoa</taxon>
        <taxon>Arthropoda</taxon>
        <taxon>Hexapoda</taxon>
        <taxon>Insecta</taxon>
        <taxon>Pterygota</taxon>
        <taxon>Neoptera</taxon>
        <taxon>Paraneoptera</taxon>
        <taxon>Hemiptera</taxon>
        <taxon>Heteroptera</taxon>
        <taxon>Panheteroptera</taxon>
        <taxon>Pentatomomorpha</taxon>
        <taxon>Pentatomoidea</taxon>
        <taxon>Pentatomidae</taxon>
        <taxon>Pentatominae</taxon>
        <taxon>Nezara</taxon>
    </lineage>
</organism>